<accession>A0A4Q7KKS0</accession>
<sequence length="260" mass="26584">MAGVALGGQGSYASANRALITLLSDLDRVTGALAATTIASHRRQLGGHAAARVLDSRALGLLAGAIEGAKDPDGGDPDGGDALGARSDALLGLAADALGGGRLGEARRMLARARRLGDTRWRAGVRLAWVTAEVELASGAPEAAIPPAESAVERARACASVRHQVKSDLVLAAALAARGGSPARARALLDDVAETGVRHGLVPLVWPAHLLLAEVDAKNADRHRAEAMAVLRSVLLATDPAGRRLAADSPWVPKPVAPTR</sequence>
<keyword evidence="2" id="KW-1185">Reference proteome</keyword>
<evidence type="ECO:0000313" key="1">
    <source>
        <dbReference type="EMBL" id="RZS37085.1"/>
    </source>
</evidence>
<gene>
    <name evidence="1" type="ORF">EV193_106321</name>
</gene>
<name>A0A4Q7KKS0_9PSEU</name>
<dbReference type="Proteomes" id="UP000294257">
    <property type="component" value="Unassembled WGS sequence"/>
</dbReference>
<dbReference type="AlphaFoldDB" id="A0A4Q7KKS0"/>
<protein>
    <recommendedName>
        <fullName evidence="3">MalT-like TPR region domain-containing protein</fullName>
    </recommendedName>
</protein>
<proteinExistence type="predicted"/>
<comment type="caution">
    <text evidence="1">The sequence shown here is derived from an EMBL/GenBank/DDBJ whole genome shotgun (WGS) entry which is preliminary data.</text>
</comment>
<reference evidence="1 2" key="1">
    <citation type="submission" date="2019-02" db="EMBL/GenBank/DDBJ databases">
        <title>Genomic Encyclopedia of Type Strains, Phase IV (KMG-IV): sequencing the most valuable type-strain genomes for metagenomic binning, comparative biology and taxonomic classification.</title>
        <authorList>
            <person name="Goeker M."/>
        </authorList>
    </citation>
    <scope>NUCLEOTIDE SEQUENCE [LARGE SCALE GENOMIC DNA]</scope>
    <source>
        <strain evidence="1 2">DSM 101727</strain>
    </source>
</reference>
<evidence type="ECO:0008006" key="3">
    <source>
        <dbReference type="Google" id="ProtNLM"/>
    </source>
</evidence>
<organism evidence="1 2">
    <name type="scientific">Herbihabitans rhizosphaerae</name>
    <dbReference type="NCBI Taxonomy" id="1872711"/>
    <lineage>
        <taxon>Bacteria</taxon>
        <taxon>Bacillati</taxon>
        <taxon>Actinomycetota</taxon>
        <taxon>Actinomycetes</taxon>
        <taxon>Pseudonocardiales</taxon>
        <taxon>Pseudonocardiaceae</taxon>
        <taxon>Herbihabitans</taxon>
    </lineage>
</organism>
<dbReference type="EMBL" id="SGWQ01000006">
    <property type="protein sequence ID" value="RZS37085.1"/>
    <property type="molecule type" value="Genomic_DNA"/>
</dbReference>
<evidence type="ECO:0000313" key="2">
    <source>
        <dbReference type="Proteomes" id="UP000294257"/>
    </source>
</evidence>